<evidence type="ECO:0000259" key="1">
    <source>
        <dbReference type="Pfam" id="PF21549"/>
    </source>
</evidence>
<proteinExistence type="predicted"/>
<feature type="domain" description="SET" evidence="1">
    <location>
        <begin position="52"/>
        <end position="103"/>
    </location>
</feature>
<sequence length="180" mass="20519">MKLETAPDMSEWREDDFALNCTYIVPDQVSDPSFGVPKAMTSIPRNLTFEYSTENEVTGVFSKEYIPQGTRFGPLQGDIYTKYNVPKQANRKYFWRRNNRSHTHGLTSSCREMMWKPATRGNSGRCHPQVDLGFARALWTGMVDGRKHLPLIPKVARAYPVICFVLSLSQPLARTLTILS</sequence>
<accession>A0A060WTI9</accession>
<dbReference type="Proteomes" id="UP000193380">
    <property type="component" value="Unassembled WGS sequence"/>
</dbReference>
<protein>
    <recommendedName>
        <fullName evidence="1">SET domain-containing protein</fullName>
    </recommendedName>
</protein>
<reference evidence="2" key="1">
    <citation type="journal article" date="2014" name="Nat. Commun.">
        <title>The rainbow trout genome provides novel insights into evolution after whole-genome duplication in vertebrates.</title>
        <authorList>
            <person name="Berthelot C."/>
            <person name="Brunet F."/>
            <person name="Chalopin D."/>
            <person name="Juanchich A."/>
            <person name="Bernard M."/>
            <person name="Noel B."/>
            <person name="Bento P."/>
            <person name="Da Silva C."/>
            <person name="Labadie K."/>
            <person name="Alberti A."/>
            <person name="Aury J.M."/>
            <person name="Louis A."/>
            <person name="Dehais P."/>
            <person name="Bardou P."/>
            <person name="Montfort J."/>
            <person name="Klopp C."/>
            <person name="Cabau C."/>
            <person name="Gaspin C."/>
            <person name="Thorgaard G.H."/>
            <person name="Boussaha M."/>
            <person name="Quillet E."/>
            <person name="Guyomard R."/>
            <person name="Galiana D."/>
            <person name="Bobe J."/>
            <person name="Volff J.N."/>
            <person name="Genet C."/>
            <person name="Wincker P."/>
            <person name="Jaillon O."/>
            <person name="Roest Crollius H."/>
            <person name="Guiguen Y."/>
        </authorList>
    </citation>
    <scope>NUCLEOTIDE SEQUENCE [LARGE SCALE GENOMIC DNA]</scope>
</reference>
<name>A0A060WTI9_ONCMY</name>
<dbReference type="Gene3D" id="2.170.270.10">
    <property type="entry name" value="SET domain"/>
    <property type="match status" value="1"/>
</dbReference>
<dbReference type="InterPro" id="IPR046341">
    <property type="entry name" value="SET_dom_sf"/>
</dbReference>
<dbReference type="PaxDb" id="8022-A0A060WTI9"/>
<dbReference type="InterPro" id="IPR001214">
    <property type="entry name" value="SET_dom"/>
</dbReference>
<dbReference type="AlphaFoldDB" id="A0A060WTI9"/>
<dbReference type="STRING" id="8022.A0A060WTI9"/>
<organism evidence="2 3">
    <name type="scientific">Oncorhynchus mykiss</name>
    <name type="common">Rainbow trout</name>
    <name type="synonym">Salmo gairdneri</name>
    <dbReference type="NCBI Taxonomy" id="8022"/>
    <lineage>
        <taxon>Eukaryota</taxon>
        <taxon>Metazoa</taxon>
        <taxon>Chordata</taxon>
        <taxon>Craniata</taxon>
        <taxon>Vertebrata</taxon>
        <taxon>Euteleostomi</taxon>
        <taxon>Actinopterygii</taxon>
        <taxon>Neopterygii</taxon>
        <taxon>Teleostei</taxon>
        <taxon>Protacanthopterygii</taxon>
        <taxon>Salmoniformes</taxon>
        <taxon>Salmonidae</taxon>
        <taxon>Salmoninae</taxon>
        <taxon>Oncorhynchus</taxon>
    </lineage>
</organism>
<gene>
    <name evidence="2" type="ORF">GSONMT00047228001</name>
</gene>
<dbReference type="EMBL" id="FR904625">
    <property type="protein sequence ID" value="CDQ68384.1"/>
    <property type="molecule type" value="Genomic_DNA"/>
</dbReference>
<dbReference type="Pfam" id="PF21549">
    <property type="entry name" value="PRDM2_PR"/>
    <property type="match status" value="1"/>
</dbReference>
<reference evidence="2" key="2">
    <citation type="submission" date="2014-03" db="EMBL/GenBank/DDBJ databases">
        <authorList>
            <person name="Genoscope - CEA"/>
        </authorList>
    </citation>
    <scope>NUCLEOTIDE SEQUENCE</scope>
</reference>
<evidence type="ECO:0000313" key="3">
    <source>
        <dbReference type="Proteomes" id="UP000193380"/>
    </source>
</evidence>
<evidence type="ECO:0000313" key="2">
    <source>
        <dbReference type="EMBL" id="CDQ68384.1"/>
    </source>
</evidence>